<dbReference type="AlphaFoldDB" id="A0A2P6P6P6"/>
<dbReference type="EMBL" id="PDCK01000045">
    <property type="protein sequence ID" value="PRQ17572.1"/>
    <property type="molecule type" value="Genomic_DNA"/>
</dbReference>
<evidence type="ECO:0000313" key="2">
    <source>
        <dbReference type="EMBL" id="PRQ17572.1"/>
    </source>
</evidence>
<proteinExistence type="predicted"/>
<gene>
    <name evidence="2" type="ORF">RchiOBHm_Chr7g0196451</name>
</gene>
<evidence type="ECO:0000313" key="3">
    <source>
        <dbReference type="Proteomes" id="UP000238479"/>
    </source>
</evidence>
<dbReference type="Gramene" id="PRQ17572">
    <property type="protein sequence ID" value="PRQ17572"/>
    <property type="gene ID" value="RchiOBHm_Chr7g0196451"/>
</dbReference>
<dbReference type="Gene3D" id="2.60.40.1820">
    <property type="match status" value="1"/>
</dbReference>
<evidence type="ECO:0000256" key="1">
    <source>
        <dbReference type="SAM" id="Phobius"/>
    </source>
</evidence>
<name>A0A2P6P6P6_ROSCH</name>
<dbReference type="OMA" id="MNCTITV"/>
<dbReference type="SUPFAM" id="SSF117070">
    <property type="entry name" value="LEA14-like"/>
    <property type="match status" value="1"/>
</dbReference>
<dbReference type="OrthoDB" id="1894389at2759"/>
<comment type="caution">
    <text evidence="2">The sequence shown here is derived from an EMBL/GenBank/DDBJ whole genome shotgun (WGS) entry which is preliminary data.</text>
</comment>
<dbReference type="InterPro" id="IPR055301">
    <property type="entry name" value="Lea14-like_2"/>
</dbReference>
<keyword evidence="3" id="KW-1185">Reference proteome</keyword>
<organism evidence="2 3">
    <name type="scientific">Rosa chinensis</name>
    <name type="common">China rose</name>
    <dbReference type="NCBI Taxonomy" id="74649"/>
    <lineage>
        <taxon>Eukaryota</taxon>
        <taxon>Viridiplantae</taxon>
        <taxon>Streptophyta</taxon>
        <taxon>Embryophyta</taxon>
        <taxon>Tracheophyta</taxon>
        <taxon>Spermatophyta</taxon>
        <taxon>Magnoliopsida</taxon>
        <taxon>eudicotyledons</taxon>
        <taxon>Gunneridae</taxon>
        <taxon>Pentapetalae</taxon>
        <taxon>rosids</taxon>
        <taxon>fabids</taxon>
        <taxon>Rosales</taxon>
        <taxon>Rosaceae</taxon>
        <taxon>Rosoideae</taxon>
        <taxon>Rosoideae incertae sedis</taxon>
        <taxon>Rosa</taxon>
    </lineage>
</organism>
<sequence>MLESERFKKIQKNRKCFAYIGIFIVFQIIVMTVFGLTVMKIKTPSVRLRSVTVQTLESTSNTSFTATLIAEVTVKNKNFGSYRFDATKANVTYGDVTLGSGDIIKSRAGLKKTKRLNVTIDVNSSGVSDNSLATELTSGNVTLTALSRVTGKVSLMGMMKKRKTANMNCSMIVNVPNKVVYDLTCK</sequence>
<feature type="transmembrane region" description="Helical" evidence="1">
    <location>
        <begin position="16"/>
        <end position="39"/>
    </location>
</feature>
<keyword evidence="1" id="KW-0472">Membrane</keyword>
<keyword evidence="1" id="KW-0812">Transmembrane</keyword>
<dbReference type="PANTHER" id="PTHR31852">
    <property type="entry name" value="LATE EMBRYOGENESIS ABUNDANT (LEA) HYDROXYPROLINE-RICH GLYCOPROTEIN FAMILY"/>
    <property type="match status" value="1"/>
</dbReference>
<accession>A0A2P6P6P6</accession>
<protein>
    <submittedName>
        <fullName evidence="2">Putative Late embryogenesis abundant protein, LEA-14</fullName>
    </submittedName>
</protein>
<dbReference type="Proteomes" id="UP000238479">
    <property type="component" value="Chromosome 7"/>
</dbReference>
<keyword evidence="1" id="KW-1133">Transmembrane helix</keyword>
<dbReference type="STRING" id="74649.A0A2P6P6P6"/>
<reference evidence="2 3" key="1">
    <citation type="journal article" date="2018" name="Nat. Genet.">
        <title>The Rosa genome provides new insights in the design of modern roses.</title>
        <authorList>
            <person name="Bendahmane M."/>
        </authorList>
    </citation>
    <scope>NUCLEOTIDE SEQUENCE [LARGE SCALE GENOMIC DNA]</scope>
    <source>
        <strain evidence="3">cv. Old Blush</strain>
    </source>
</reference>